<dbReference type="PANTHER" id="PTHR47890:SF1">
    <property type="entry name" value="LD24308P"/>
    <property type="match status" value="1"/>
</dbReference>
<evidence type="ECO:0000313" key="1">
    <source>
        <dbReference type="EMBL" id="KAF7995114.1"/>
    </source>
</evidence>
<keyword evidence="2" id="KW-1185">Reference proteome</keyword>
<protein>
    <submittedName>
        <fullName evidence="1">Uncharacterized protein</fullName>
    </submittedName>
</protein>
<organism evidence="1 2">
    <name type="scientific">Aphidius gifuensis</name>
    <name type="common">Parasitoid wasp</name>
    <dbReference type="NCBI Taxonomy" id="684658"/>
    <lineage>
        <taxon>Eukaryota</taxon>
        <taxon>Metazoa</taxon>
        <taxon>Ecdysozoa</taxon>
        <taxon>Arthropoda</taxon>
        <taxon>Hexapoda</taxon>
        <taxon>Insecta</taxon>
        <taxon>Pterygota</taxon>
        <taxon>Neoptera</taxon>
        <taxon>Endopterygota</taxon>
        <taxon>Hymenoptera</taxon>
        <taxon>Apocrita</taxon>
        <taxon>Ichneumonoidea</taxon>
        <taxon>Braconidae</taxon>
        <taxon>Aphidiinae</taxon>
        <taxon>Aphidius</taxon>
    </lineage>
</organism>
<dbReference type="InterPro" id="IPR032062">
    <property type="entry name" value="DUF4803"/>
</dbReference>
<gene>
    <name evidence="1" type="ORF">HCN44_004586</name>
</gene>
<dbReference type="AlphaFoldDB" id="A0A835CSL2"/>
<comment type="caution">
    <text evidence="1">The sequence shown here is derived from an EMBL/GenBank/DDBJ whole genome shotgun (WGS) entry which is preliminary data.</text>
</comment>
<name>A0A835CSL2_APHGI</name>
<sequence>MKLKKIFCLFIIIALVNYPVSSFFFAVIAGLKDFWEVVTGVIDKATEAANKAAGIHPRFETDLFGDKTEAVLDYLVDKVDEISQDIKDMEKHMEEGFSKLEELITDVEDKVHANTLMDRVIQSADRIKDNFDTIQNYQKRRKPTKKRLEAFIETFIRGKGPKSVESDLKTIFQSVTRGSFSKNEKNLLTLMIQSENKRFYTKCGEKKSAQSTLYQFFFSIANIEMVGLSTLAYGFVLNEAEKSADNITELASDEYPILIDQLTDRLNTYSEQFIQAMRSVSRQFRTCDPPMHQHSRNETFTEMSGLMQEVLYSEYKIQGHDTCSSSCEQVRRIDTSGNQDCWVSPPGSYGADKTRILPGGIPESDYYCTTPRTCMGEISHCFTVWSVRYCFSDQPYKRYDWVTSRDHKDKYGVVDNCEGRLLNDWEWQRYWAYDCGYCMCLCYDDAPESKSVHTVSLKPARSDTKNNKLLLLFLIIMHVLFDLND</sequence>
<dbReference type="Pfam" id="PF16061">
    <property type="entry name" value="DUF4803"/>
    <property type="match status" value="2"/>
</dbReference>
<accession>A0A835CSL2</accession>
<dbReference type="Proteomes" id="UP000639338">
    <property type="component" value="Unassembled WGS sequence"/>
</dbReference>
<reference evidence="1 2" key="1">
    <citation type="submission" date="2020-08" db="EMBL/GenBank/DDBJ databases">
        <title>Aphidius gifuensis genome sequencing and assembly.</title>
        <authorList>
            <person name="Du Z."/>
        </authorList>
    </citation>
    <scope>NUCLEOTIDE SEQUENCE [LARGE SCALE GENOMIC DNA]</scope>
    <source>
        <strain evidence="1">YNYX2018</strain>
        <tissue evidence="1">Adults</tissue>
    </source>
</reference>
<dbReference type="EMBL" id="JACMRX010000002">
    <property type="protein sequence ID" value="KAF7995114.1"/>
    <property type="molecule type" value="Genomic_DNA"/>
</dbReference>
<dbReference type="OrthoDB" id="7693454at2759"/>
<dbReference type="PANTHER" id="PTHR47890">
    <property type="entry name" value="LD24308P"/>
    <property type="match status" value="1"/>
</dbReference>
<evidence type="ECO:0000313" key="2">
    <source>
        <dbReference type="Proteomes" id="UP000639338"/>
    </source>
</evidence>
<proteinExistence type="predicted"/>